<evidence type="ECO:0000256" key="1">
    <source>
        <dbReference type="ARBA" id="ARBA00004173"/>
    </source>
</evidence>
<sequence>MSFIERFEFTPVYTTPEAAVDIILLHGLHGCPSKTWRANPTNTEGTTGGTFWPSDLLPASLAGAPANIIMYGYNADIVSTSSNPGGPSQSYIFNHAQNLVAFLTLYRKRFDSGAGGDDGPFQGGKHRPILWVAHSLGGTLLKAALNYSCGITDLNLEDQRGVYVSTYGIIFLGTPHTGSDLAEWGLLIQRIVDAVFPWKLINTERALLKTLKKESETLININHQFHQIQHRFKIHLAYETQKTDLKGIKAMVVNPPGAVNPLPGAICYGIEVTHSGMCRFDRPTAPGYLAVSTGLRGWVLNAPAFIRRRWEAEREERRQYLSHQAADILWESQSLDQTDYQEGLVFPESPFSPSVHVESCRSSSVGDCHSRTPSIDESCVSPFTGWNTSSPTLVAPPSPSSSPRRYLAGMVGKLTNRLRRKSDAGCQPSTLKREWTRIEPSDPRPSECTVDAGPDHAALLRPPKAVLAGSNVSRSCASSPGLQQDPFYPPPRPACLHRAHLRPVSARAHPDQLSTPRVSFENEESDQ</sequence>
<dbReference type="EMBL" id="JAGPXD010000003">
    <property type="protein sequence ID" value="KAH7362439.1"/>
    <property type="molecule type" value="Genomic_DNA"/>
</dbReference>
<reference evidence="8" key="1">
    <citation type="journal article" date="2021" name="Nat. Commun.">
        <title>Genetic determinants of endophytism in the Arabidopsis root mycobiome.</title>
        <authorList>
            <person name="Mesny F."/>
            <person name="Miyauchi S."/>
            <person name="Thiergart T."/>
            <person name="Pickel B."/>
            <person name="Atanasova L."/>
            <person name="Karlsson M."/>
            <person name="Huettel B."/>
            <person name="Barry K.W."/>
            <person name="Haridas S."/>
            <person name="Chen C."/>
            <person name="Bauer D."/>
            <person name="Andreopoulos W."/>
            <person name="Pangilinan J."/>
            <person name="LaButti K."/>
            <person name="Riley R."/>
            <person name="Lipzen A."/>
            <person name="Clum A."/>
            <person name="Drula E."/>
            <person name="Henrissat B."/>
            <person name="Kohler A."/>
            <person name="Grigoriev I.V."/>
            <person name="Martin F.M."/>
            <person name="Hacquard S."/>
        </authorList>
    </citation>
    <scope>NUCLEOTIDE SEQUENCE</scope>
    <source>
        <strain evidence="8">MPI-CAGE-AT-0016</strain>
    </source>
</reference>
<evidence type="ECO:0000256" key="5">
    <source>
        <dbReference type="ARBA" id="ARBA00023128"/>
    </source>
</evidence>
<dbReference type="Proteomes" id="UP000813385">
    <property type="component" value="Unassembled WGS sequence"/>
</dbReference>
<dbReference type="Gene3D" id="3.40.50.1820">
    <property type="entry name" value="alpha/beta hydrolase"/>
    <property type="match status" value="1"/>
</dbReference>
<dbReference type="PANTHER" id="PTHR48182">
    <property type="entry name" value="PROTEIN SERAC1"/>
    <property type="match status" value="1"/>
</dbReference>
<dbReference type="InterPro" id="IPR052374">
    <property type="entry name" value="SERAC1"/>
</dbReference>
<comment type="subcellular location">
    <subcellularLocation>
        <location evidence="2">Endoplasmic reticulum</location>
    </subcellularLocation>
    <subcellularLocation>
        <location evidence="3">Membrane</location>
    </subcellularLocation>
    <subcellularLocation>
        <location evidence="1">Mitochondrion</location>
    </subcellularLocation>
</comment>
<keyword evidence="5" id="KW-0496">Mitochondrion</keyword>
<feature type="region of interest" description="Disordered" evidence="7">
    <location>
        <begin position="471"/>
        <end position="527"/>
    </location>
</feature>
<evidence type="ECO:0000256" key="7">
    <source>
        <dbReference type="SAM" id="MobiDB-lite"/>
    </source>
</evidence>
<dbReference type="SUPFAM" id="SSF53474">
    <property type="entry name" value="alpha/beta-Hydrolases"/>
    <property type="match status" value="1"/>
</dbReference>
<evidence type="ECO:0000256" key="6">
    <source>
        <dbReference type="ARBA" id="ARBA00023136"/>
    </source>
</evidence>
<dbReference type="GO" id="GO:0016020">
    <property type="term" value="C:membrane"/>
    <property type="evidence" value="ECO:0007669"/>
    <property type="project" value="UniProtKB-SubCell"/>
</dbReference>
<evidence type="ECO:0000256" key="3">
    <source>
        <dbReference type="ARBA" id="ARBA00004370"/>
    </source>
</evidence>
<dbReference type="GO" id="GO:0005739">
    <property type="term" value="C:mitochondrion"/>
    <property type="evidence" value="ECO:0007669"/>
    <property type="project" value="UniProtKB-SubCell"/>
</dbReference>
<dbReference type="OrthoDB" id="5086500at2759"/>
<gene>
    <name evidence="8" type="ORF">B0T11DRAFT_84368</name>
</gene>
<proteinExistence type="predicted"/>
<feature type="compositionally biased region" description="Polar residues" evidence="7">
    <location>
        <begin position="471"/>
        <end position="482"/>
    </location>
</feature>
<evidence type="ECO:0000256" key="4">
    <source>
        <dbReference type="ARBA" id="ARBA00022824"/>
    </source>
</evidence>
<evidence type="ECO:0000256" key="2">
    <source>
        <dbReference type="ARBA" id="ARBA00004240"/>
    </source>
</evidence>
<evidence type="ECO:0000313" key="8">
    <source>
        <dbReference type="EMBL" id="KAH7362439.1"/>
    </source>
</evidence>
<keyword evidence="4" id="KW-0256">Endoplasmic reticulum</keyword>
<organism evidence="8 9">
    <name type="scientific">Plectosphaerella cucumerina</name>
    <dbReference type="NCBI Taxonomy" id="40658"/>
    <lineage>
        <taxon>Eukaryota</taxon>
        <taxon>Fungi</taxon>
        <taxon>Dikarya</taxon>
        <taxon>Ascomycota</taxon>
        <taxon>Pezizomycotina</taxon>
        <taxon>Sordariomycetes</taxon>
        <taxon>Hypocreomycetidae</taxon>
        <taxon>Glomerellales</taxon>
        <taxon>Plectosphaerellaceae</taxon>
        <taxon>Plectosphaerella</taxon>
    </lineage>
</organism>
<dbReference type="PANTHER" id="PTHR48182:SF2">
    <property type="entry name" value="PROTEIN SERAC1"/>
    <property type="match status" value="1"/>
</dbReference>
<dbReference type="InterPro" id="IPR029058">
    <property type="entry name" value="AB_hydrolase_fold"/>
</dbReference>
<name>A0A8K0THY6_9PEZI</name>
<evidence type="ECO:0000313" key="9">
    <source>
        <dbReference type="Proteomes" id="UP000813385"/>
    </source>
</evidence>
<keyword evidence="6" id="KW-0472">Membrane</keyword>
<accession>A0A8K0THY6</accession>
<dbReference type="AlphaFoldDB" id="A0A8K0THY6"/>
<protein>
    <recommendedName>
        <fullName evidence="10">DUF676 domain-containing protein</fullName>
    </recommendedName>
</protein>
<comment type="caution">
    <text evidence="8">The sequence shown here is derived from an EMBL/GenBank/DDBJ whole genome shotgun (WGS) entry which is preliminary data.</text>
</comment>
<evidence type="ECO:0008006" key="10">
    <source>
        <dbReference type="Google" id="ProtNLM"/>
    </source>
</evidence>
<keyword evidence="9" id="KW-1185">Reference proteome</keyword>
<dbReference type="GO" id="GO:0005783">
    <property type="term" value="C:endoplasmic reticulum"/>
    <property type="evidence" value="ECO:0007669"/>
    <property type="project" value="UniProtKB-SubCell"/>
</dbReference>